<dbReference type="EMBL" id="CACVKT020001674">
    <property type="protein sequence ID" value="CAC5370294.1"/>
    <property type="molecule type" value="Genomic_DNA"/>
</dbReference>
<keyword evidence="3" id="KW-1185">Reference proteome</keyword>
<sequence>MQINKQNSTNFTGQTITIYKSSGSEKVGNLLTLQCDILPFDGPATWSRGSSRSLTDCTQDFCSNTRDGRFSFGHSFNGITVAIYPVKAADDNVSWTCSSSGKTESYTVILRNHIGTNSHGSSGVSGFYRTSNGVAFGKIFAIILIITVTVMLVT</sequence>
<evidence type="ECO:0000313" key="2">
    <source>
        <dbReference type="EMBL" id="CAC5370294.1"/>
    </source>
</evidence>
<keyword evidence="1" id="KW-0472">Membrane</keyword>
<accession>A0A6J8AMR5</accession>
<keyword evidence="1" id="KW-0812">Transmembrane</keyword>
<protein>
    <submittedName>
        <fullName evidence="2">Uncharacterized protein</fullName>
    </submittedName>
</protein>
<dbReference type="Proteomes" id="UP000507470">
    <property type="component" value="Unassembled WGS sequence"/>
</dbReference>
<organism evidence="2 3">
    <name type="scientific">Mytilus coruscus</name>
    <name type="common">Sea mussel</name>
    <dbReference type="NCBI Taxonomy" id="42192"/>
    <lineage>
        <taxon>Eukaryota</taxon>
        <taxon>Metazoa</taxon>
        <taxon>Spiralia</taxon>
        <taxon>Lophotrochozoa</taxon>
        <taxon>Mollusca</taxon>
        <taxon>Bivalvia</taxon>
        <taxon>Autobranchia</taxon>
        <taxon>Pteriomorphia</taxon>
        <taxon>Mytilida</taxon>
        <taxon>Mytiloidea</taxon>
        <taxon>Mytilidae</taxon>
        <taxon>Mytilinae</taxon>
        <taxon>Mytilus</taxon>
    </lineage>
</organism>
<proteinExistence type="predicted"/>
<keyword evidence="1" id="KW-1133">Transmembrane helix</keyword>
<dbReference type="AlphaFoldDB" id="A0A6J8AMR5"/>
<feature type="transmembrane region" description="Helical" evidence="1">
    <location>
        <begin position="135"/>
        <end position="153"/>
    </location>
</feature>
<evidence type="ECO:0000256" key="1">
    <source>
        <dbReference type="SAM" id="Phobius"/>
    </source>
</evidence>
<evidence type="ECO:0000313" key="3">
    <source>
        <dbReference type="Proteomes" id="UP000507470"/>
    </source>
</evidence>
<gene>
    <name evidence="2" type="ORF">MCOR_9199</name>
</gene>
<name>A0A6J8AMR5_MYTCO</name>
<reference evidence="2 3" key="1">
    <citation type="submission" date="2020-06" db="EMBL/GenBank/DDBJ databases">
        <authorList>
            <person name="Li R."/>
            <person name="Bekaert M."/>
        </authorList>
    </citation>
    <scope>NUCLEOTIDE SEQUENCE [LARGE SCALE GENOMIC DNA]</scope>
    <source>
        <strain evidence="3">wild</strain>
    </source>
</reference>